<dbReference type="PANTHER" id="PTHR13090">
    <property type="entry name" value="ARGININE-HYDROXYLASE NDUFAF5, MITOCHONDRIAL"/>
    <property type="match status" value="1"/>
</dbReference>
<dbReference type="InterPro" id="IPR013216">
    <property type="entry name" value="Methyltransf_11"/>
</dbReference>
<comment type="caution">
    <text evidence="5">The sequence shown here is derived from an EMBL/GenBank/DDBJ whole genome shotgun (WGS) entry which is preliminary data.</text>
</comment>
<evidence type="ECO:0000256" key="2">
    <source>
        <dbReference type="ARBA" id="ARBA00022679"/>
    </source>
</evidence>
<organism evidence="5 6">
    <name type="scientific">Sphingomonas hominis</name>
    <dbReference type="NCBI Taxonomy" id="2741495"/>
    <lineage>
        <taxon>Bacteria</taxon>
        <taxon>Pseudomonadati</taxon>
        <taxon>Pseudomonadota</taxon>
        <taxon>Alphaproteobacteria</taxon>
        <taxon>Sphingomonadales</taxon>
        <taxon>Sphingomonadaceae</taxon>
        <taxon>Sphingomonas</taxon>
    </lineage>
</organism>
<keyword evidence="1 5" id="KW-0489">Methyltransferase</keyword>
<gene>
    <name evidence="5" type="ORF">HRV97_03645</name>
</gene>
<dbReference type="EMBL" id="JABULH010000001">
    <property type="protein sequence ID" value="NTS64255.1"/>
    <property type="molecule type" value="Genomic_DNA"/>
</dbReference>
<dbReference type="Gene3D" id="3.40.50.150">
    <property type="entry name" value="Vaccinia Virus protein VP39"/>
    <property type="match status" value="1"/>
</dbReference>
<protein>
    <submittedName>
        <fullName evidence="5">Methyltransferase domain-containing protein</fullName>
    </submittedName>
</protein>
<evidence type="ECO:0000313" key="6">
    <source>
        <dbReference type="Proteomes" id="UP000621447"/>
    </source>
</evidence>
<dbReference type="InterPro" id="IPR029063">
    <property type="entry name" value="SAM-dependent_MTases_sf"/>
</dbReference>
<keyword evidence="2" id="KW-0808">Transferase</keyword>
<evidence type="ECO:0000256" key="3">
    <source>
        <dbReference type="SAM" id="MobiDB-lite"/>
    </source>
</evidence>
<evidence type="ECO:0000256" key="1">
    <source>
        <dbReference type="ARBA" id="ARBA00022603"/>
    </source>
</evidence>
<feature type="region of interest" description="Disordered" evidence="3">
    <location>
        <begin position="303"/>
        <end position="331"/>
    </location>
</feature>
<dbReference type="PANTHER" id="PTHR13090:SF1">
    <property type="entry name" value="ARGININE-HYDROXYLASE NDUFAF5, MITOCHONDRIAL"/>
    <property type="match status" value="1"/>
</dbReference>
<dbReference type="Pfam" id="PF08241">
    <property type="entry name" value="Methyltransf_11"/>
    <property type="match status" value="1"/>
</dbReference>
<reference evidence="5 6" key="1">
    <citation type="submission" date="2020-06" db="EMBL/GenBank/DDBJ databases">
        <title>Sphingomonas hominis sp. nov., a member of the Sphingomonas, isolated from the hair of a 22-year-old girl.</title>
        <authorList>
            <person name="Zhang D.-F."/>
            <person name="Cui X.-W."/>
        </authorList>
    </citation>
    <scope>NUCLEOTIDE SEQUENCE [LARGE SCALE GENOMIC DNA]</scope>
    <source>
        <strain evidence="5 6">HHU CXW</strain>
    </source>
</reference>
<dbReference type="CDD" id="cd02440">
    <property type="entry name" value="AdoMet_MTases"/>
    <property type="match status" value="1"/>
</dbReference>
<name>A0ABX2JK81_9SPHN</name>
<evidence type="ECO:0000259" key="4">
    <source>
        <dbReference type="Pfam" id="PF08241"/>
    </source>
</evidence>
<proteinExistence type="predicted"/>
<dbReference type="GO" id="GO:0008168">
    <property type="term" value="F:methyltransferase activity"/>
    <property type="evidence" value="ECO:0007669"/>
    <property type="project" value="UniProtKB-KW"/>
</dbReference>
<feature type="region of interest" description="Disordered" evidence="3">
    <location>
        <begin position="41"/>
        <end position="63"/>
    </location>
</feature>
<accession>A0ABX2JK81</accession>
<dbReference type="InterPro" id="IPR050602">
    <property type="entry name" value="Malonyl-ACP_OMT"/>
</dbReference>
<dbReference type="GO" id="GO:0032259">
    <property type="term" value="P:methylation"/>
    <property type="evidence" value="ECO:0007669"/>
    <property type="project" value="UniProtKB-KW"/>
</dbReference>
<dbReference type="SUPFAM" id="SSF53335">
    <property type="entry name" value="S-adenosyl-L-methionine-dependent methyltransferases"/>
    <property type="match status" value="1"/>
</dbReference>
<evidence type="ECO:0000313" key="5">
    <source>
        <dbReference type="EMBL" id="NTS64255.1"/>
    </source>
</evidence>
<dbReference type="Proteomes" id="UP000621447">
    <property type="component" value="Unassembled WGS sequence"/>
</dbReference>
<keyword evidence="6" id="KW-1185">Reference proteome</keyword>
<feature type="domain" description="Methyltransferase type 11" evidence="4">
    <location>
        <begin position="102"/>
        <end position="182"/>
    </location>
</feature>
<sequence length="331" mass="36019">MRRADDLAASGAARRQRQIAHQRQHITRHAHLIAPLPLVAPRPRRHKRDVTPPPEIFDRSARRRRRDRAAHRWPAHDFLRAVMLDGIDERLSTVLRGFEDVLDLGCFEAGFTPPAAARIARFDPGFAFARMAGGVQGDEDRLPFADASFDLVVAAGTLDTVNDLPGAFSLIRRVLRPGGLFLGAFLGAGSLATLRAVLREAEADRPAVRVHPQVEVRLAGDLLLRAGFKLPVADAETLTVRYATLGRLIDDLRGMAASNVLRDRSPLSRDALARAAAGFAARADGDGRTAERFEIVFLTGWAPSPEQDAGRRGPPRGTADSGLPRPAGRFG</sequence>